<protein>
    <submittedName>
        <fullName evidence="2">Uncharacterized protein</fullName>
    </submittedName>
</protein>
<feature type="compositionally biased region" description="Basic and acidic residues" evidence="1">
    <location>
        <begin position="85"/>
        <end position="97"/>
    </location>
</feature>
<evidence type="ECO:0000313" key="2">
    <source>
        <dbReference type="EMBL" id="KOX72392.1"/>
    </source>
</evidence>
<name>A0A0N0BEU4_9HYME</name>
<proteinExistence type="predicted"/>
<reference evidence="2 3" key="1">
    <citation type="submission" date="2015-07" db="EMBL/GenBank/DDBJ databases">
        <title>The genome of Melipona quadrifasciata.</title>
        <authorList>
            <person name="Pan H."/>
            <person name="Kapheim K."/>
        </authorList>
    </citation>
    <scope>NUCLEOTIDE SEQUENCE [LARGE SCALE GENOMIC DNA]</scope>
    <source>
        <strain evidence="2">0111107301</strain>
        <tissue evidence="2">Whole body</tissue>
    </source>
</reference>
<feature type="region of interest" description="Disordered" evidence="1">
    <location>
        <begin position="1"/>
        <end position="129"/>
    </location>
</feature>
<accession>A0A0N0BEU4</accession>
<evidence type="ECO:0000313" key="3">
    <source>
        <dbReference type="Proteomes" id="UP000053105"/>
    </source>
</evidence>
<feature type="compositionally biased region" description="Basic and acidic residues" evidence="1">
    <location>
        <begin position="34"/>
        <end position="43"/>
    </location>
</feature>
<organism evidence="2 3">
    <name type="scientific">Melipona quadrifasciata</name>
    <dbReference type="NCBI Taxonomy" id="166423"/>
    <lineage>
        <taxon>Eukaryota</taxon>
        <taxon>Metazoa</taxon>
        <taxon>Ecdysozoa</taxon>
        <taxon>Arthropoda</taxon>
        <taxon>Hexapoda</taxon>
        <taxon>Insecta</taxon>
        <taxon>Pterygota</taxon>
        <taxon>Neoptera</taxon>
        <taxon>Endopterygota</taxon>
        <taxon>Hymenoptera</taxon>
        <taxon>Apocrita</taxon>
        <taxon>Aculeata</taxon>
        <taxon>Apoidea</taxon>
        <taxon>Anthophila</taxon>
        <taxon>Apidae</taxon>
        <taxon>Melipona</taxon>
    </lineage>
</organism>
<feature type="compositionally biased region" description="Basic and acidic residues" evidence="1">
    <location>
        <begin position="1"/>
        <end position="14"/>
    </location>
</feature>
<gene>
    <name evidence="2" type="ORF">WN51_01491</name>
</gene>
<dbReference type="EMBL" id="KQ435821">
    <property type="protein sequence ID" value="KOX72392.1"/>
    <property type="molecule type" value="Genomic_DNA"/>
</dbReference>
<feature type="compositionally biased region" description="Low complexity" evidence="1">
    <location>
        <begin position="120"/>
        <end position="129"/>
    </location>
</feature>
<sequence length="129" mass="14610">MGKTRDQSIREMRKNATKSSALDEAEIPKVVTKNYDKNMEKQRGAFRSVKRLNLSNKKSNSNSSGFSINLEEDLKNTTMGKRSRDRYEAHRTKDKGKTTSVLQRRAQCALGSFDPRPDSRSSPARSSIL</sequence>
<feature type="compositionally biased region" description="Low complexity" evidence="1">
    <location>
        <begin position="51"/>
        <end position="69"/>
    </location>
</feature>
<dbReference type="AlphaFoldDB" id="A0A0N0BEU4"/>
<evidence type="ECO:0000256" key="1">
    <source>
        <dbReference type="SAM" id="MobiDB-lite"/>
    </source>
</evidence>
<dbReference type="Proteomes" id="UP000053105">
    <property type="component" value="Unassembled WGS sequence"/>
</dbReference>
<keyword evidence="3" id="KW-1185">Reference proteome</keyword>